<feature type="domain" description="Aerotolerance regulator N-terminal" evidence="2">
    <location>
        <begin position="1"/>
        <end position="76"/>
    </location>
</feature>
<evidence type="ECO:0000313" key="4">
    <source>
        <dbReference type="EMBL" id="QDT89372.1"/>
    </source>
</evidence>
<dbReference type="PANTHER" id="PTHR37464">
    <property type="entry name" value="BLL2463 PROTEIN"/>
    <property type="match status" value="1"/>
</dbReference>
<dbReference type="EMBL" id="CP036343">
    <property type="protein sequence ID" value="QDT89372.1"/>
    <property type="molecule type" value="Genomic_DNA"/>
</dbReference>
<feature type="transmembrane region" description="Helical" evidence="1">
    <location>
        <begin position="56"/>
        <end position="73"/>
    </location>
</feature>
<evidence type="ECO:0000259" key="2">
    <source>
        <dbReference type="Pfam" id="PF07584"/>
    </source>
</evidence>
<name>A0A517V8R6_9PLAN</name>
<keyword evidence="1" id="KW-0472">Membrane</keyword>
<feature type="domain" description="VWFA" evidence="3">
    <location>
        <begin position="172"/>
        <end position="271"/>
    </location>
</feature>
<dbReference type="OrthoDB" id="242438at2"/>
<dbReference type="InterPro" id="IPR024163">
    <property type="entry name" value="Aerotolerance_reg_N"/>
</dbReference>
<feature type="transmembrane region" description="Helical" evidence="1">
    <location>
        <begin position="6"/>
        <end position="25"/>
    </location>
</feature>
<reference evidence="4 5" key="1">
    <citation type="submission" date="2019-02" db="EMBL/GenBank/DDBJ databases">
        <title>Deep-cultivation of Planctomycetes and their phenomic and genomic characterization uncovers novel biology.</title>
        <authorList>
            <person name="Wiegand S."/>
            <person name="Jogler M."/>
            <person name="Boedeker C."/>
            <person name="Pinto D."/>
            <person name="Vollmers J."/>
            <person name="Rivas-Marin E."/>
            <person name="Kohn T."/>
            <person name="Peeters S.H."/>
            <person name="Heuer A."/>
            <person name="Rast P."/>
            <person name="Oberbeckmann S."/>
            <person name="Bunk B."/>
            <person name="Jeske O."/>
            <person name="Meyerdierks A."/>
            <person name="Storesund J.E."/>
            <person name="Kallscheuer N."/>
            <person name="Luecker S."/>
            <person name="Lage O.M."/>
            <person name="Pohl T."/>
            <person name="Merkel B.J."/>
            <person name="Hornburger P."/>
            <person name="Mueller R.-W."/>
            <person name="Bruemmer F."/>
            <person name="Labrenz M."/>
            <person name="Spormann A.M."/>
            <person name="Op den Camp H."/>
            <person name="Overmann J."/>
            <person name="Amann R."/>
            <person name="Jetten M.S.M."/>
            <person name="Mascher T."/>
            <person name="Medema M.H."/>
            <person name="Devos D.P."/>
            <person name="Kaster A.-K."/>
            <person name="Ovreas L."/>
            <person name="Rohde M."/>
            <person name="Galperin M.Y."/>
            <person name="Jogler C."/>
        </authorList>
    </citation>
    <scope>NUCLEOTIDE SEQUENCE [LARGE SCALE GENOMIC DNA]</scope>
    <source>
        <strain evidence="4 5">Pan161</strain>
    </source>
</reference>
<dbReference type="InterPro" id="IPR002035">
    <property type="entry name" value="VWF_A"/>
</dbReference>
<dbReference type="AlphaFoldDB" id="A0A517V8R6"/>
<feature type="transmembrane region" description="Helical" evidence="1">
    <location>
        <begin position="127"/>
        <end position="148"/>
    </location>
</feature>
<keyword evidence="1" id="KW-0812">Transmembrane</keyword>
<keyword evidence="5" id="KW-1185">Reference proteome</keyword>
<dbReference type="Gene3D" id="3.40.50.880">
    <property type="match status" value="1"/>
</dbReference>
<proteinExistence type="predicted"/>
<sequence length="829" mass="92950">MSLIHPGLLLGIVLAIIPVILHFLLRSKPKKLIFPALALLQRKKIQNSRRLKLRHFWLLLLRILVIIVIVLALTRPSLPPANYGFSAYELTMLIIIGLIAVLVYMGLMRHYQKQRVSQQTLNTRRTFLRGGIGAAAFLLVTILVLWPYQRRIFAEISEPLPAVSENIPVTAIFLFDTSLSMDYRQDSLSRLDQARTIADEHLSNLPAQSRVSVMHSSSEDHFPFQSDLTAVQSRIKSLKTSAFSLFLDDRLRAAINRQEDDFKRNQTTQQPAAPQSAGADQFVREIYIYTDLARSAWRSQPSQSIRQQLERLKWLGIYVIDVGVTNPKNMGISHINLSRETITLGNSVTIKTEIVTSGITTDNTTLELYTQNEKGQLIKRDQRQLSITGSSETNPASEPVARSNQETQLEMSLANVSQRITQGELRLTSSDPYLPDDVRYFTILAEPPPEILIVSPAPASAQLWNAALAPEKLVTLKKNRYQCKVVSLNELESTPLEQYAAVYLINVTTLPQTAWRLCTEYAENGGGVCFILGSDGDAPESMIVSFNSLAAQNLLPLELLGSLKFIPPEYLDLENNPHSLFEYFQELGGTGELSTMEVSRYWRVEPTEKGQVIATYTDSRNSPAIIERNLGQGKVVVLTTGVDASGWSQLLYARWSYLAFADQLTRYLIHTRSNRANYLAGEIAHYQWPASAPTPEIFLLRTPDLKQLLIQVKAGAQQVTIPETTAVGHYQLINNSSNSTRSSSGFSVNVSPFESNFTPISVNELDQFLGADRYSITHDMEGLKRTIRTGRLGVEIFPLLATLLLLLFCLEHFTANFFYEIDQVAETTS</sequence>
<dbReference type="Pfam" id="PF07584">
    <property type="entry name" value="BatA"/>
    <property type="match status" value="1"/>
</dbReference>
<dbReference type="KEGG" id="gax:Pan161_10010"/>
<dbReference type="InterPro" id="IPR029062">
    <property type="entry name" value="Class_I_gatase-like"/>
</dbReference>
<gene>
    <name evidence="4" type="ORF">Pan161_10010</name>
</gene>
<accession>A0A517V8R6</accession>
<evidence type="ECO:0000256" key="1">
    <source>
        <dbReference type="SAM" id="Phobius"/>
    </source>
</evidence>
<dbReference type="Gene3D" id="3.40.50.410">
    <property type="entry name" value="von Willebrand factor, type A domain"/>
    <property type="match status" value="1"/>
</dbReference>
<dbReference type="Proteomes" id="UP000316855">
    <property type="component" value="Chromosome"/>
</dbReference>
<dbReference type="Pfam" id="PF13519">
    <property type="entry name" value="VWA_2"/>
    <property type="match status" value="1"/>
</dbReference>
<dbReference type="InterPro" id="IPR036465">
    <property type="entry name" value="vWFA_dom_sf"/>
</dbReference>
<evidence type="ECO:0008006" key="6">
    <source>
        <dbReference type="Google" id="ProtNLM"/>
    </source>
</evidence>
<protein>
    <recommendedName>
        <fullName evidence="6">Aerotolerance regulator N-terminal domain-containing protein</fullName>
    </recommendedName>
</protein>
<evidence type="ECO:0000259" key="3">
    <source>
        <dbReference type="Pfam" id="PF13519"/>
    </source>
</evidence>
<organism evidence="4 5">
    <name type="scientific">Gimesia algae</name>
    <dbReference type="NCBI Taxonomy" id="2527971"/>
    <lineage>
        <taxon>Bacteria</taxon>
        <taxon>Pseudomonadati</taxon>
        <taxon>Planctomycetota</taxon>
        <taxon>Planctomycetia</taxon>
        <taxon>Planctomycetales</taxon>
        <taxon>Planctomycetaceae</taxon>
        <taxon>Gimesia</taxon>
    </lineage>
</organism>
<dbReference type="InterPro" id="IPR011933">
    <property type="entry name" value="Double_TM_dom"/>
</dbReference>
<dbReference type="NCBIfam" id="TIGR02226">
    <property type="entry name" value="two_anch"/>
    <property type="match status" value="1"/>
</dbReference>
<keyword evidence="1" id="KW-1133">Transmembrane helix</keyword>
<dbReference type="RefSeq" id="WP_145224532.1">
    <property type="nucleotide sequence ID" value="NZ_CP036343.1"/>
</dbReference>
<evidence type="ECO:0000313" key="5">
    <source>
        <dbReference type="Proteomes" id="UP000316855"/>
    </source>
</evidence>
<dbReference type="PANTHER" id="PTHR37464:SF1">
    <property type="entry name" value="BLL2463 PROTEIN"/>
    <property type="match status" value="1"/>
</dbReference>
<feature type="transmembrane region" description="Helical" evidence="1">
    <location>
        <begin position="85"/>
        <end position="107"/>
    </location>
</feature>
<dbReference type="SUPFAM" id="SSF52317">
    <property type="entry name" value="Class I glutamine amidotransferase-like"/>
    <property type="match status" value="1"/>
</dbReference>
<dbReference type="SUPFAM" id="SSF53300">
    <property type="entry name" value="vWA-like"/>
    <property type="match status" value="1"/>
</dbReference>